<dbReference type="PANTHER" id="PTHR35174">
    <property type="entry name" value="BLL7171 PROTEIN-RELATED"/>
    <property type="match status" value="1"/>
</dbReference>
<evidence type="ECO:0000259" key="2">
    <source>
        <dbReference type="Pfam" id="PF03795"/>
    </source>
</evidence>
<name>A0A1G6I2T8_9ACTN</name>
<keyword evidence="4" id="KW-1185">Reference proteome</keyword>
<sequence length="122" mass="13223">MTEYVVLLPGDESRWEAATAEERVATYARHEEFSRLLAERGHRVTGGSELTHSRTAKVVRRTPEGGHAVTDGPYAEAVEQLSGFYIVESDDLDDLLEICGVLASVDEGVEVRAAVDHGGDPA</sequence>
<dbReference type="PANTHER" id="PTHR35174:SF3">
    <property type="entry name" value="BLL7171 PROTEIN"/>
    <property type="match status" value="1"/>
</dbReference>
<dbReference type="EMBL" id="FMZM01000001">
    <property type="protein sequence ID" value="SDC00852.1"/>
    <property type="molecule type" value="Genomic_DNA"/>
</dbReference>
<dbReference type="AlphaFoldDB" id="A0A1G6I2T8"/>
<dbReference type="OrthoDB" id="668782at2"/>
<organism evidence="3 4">
    <name type="scientific">Nocardioides lianchengensis</name>
    <dbReference type="NCBI Taxonomy" id="1045774"/>
    <lineage>
        <taxon>Bacteria</taxon>
        <taxon>Bacillati</taxon>
        <taxon>Actinomycetota</taxon>
        <taxon>Actinomycetes</taxon>
        <taxon>Propionibacteriales</taxon>
        <taxon>Nocardioidaceae</taxon>
        <taxon>Nocardioides</taxon>
    </lineage>
</organism>
<dbReference type="Pfam" id="PF03795">
    <property type="entry name" value="YCII"/>
    <property type="match status" value="1"/>
</dbReference>
<feature type="domain" description="YCII-related" evidence="2">
    <location>
        <begin position="15"/>
        <end position="111"/>
    </location>
</feature>
<dbReference type="RefSeq" id="WP_090849557.1">
    <property type="nucleotide sequence ID" value="NZ_FMZM01000001.1"/>
</dbReference>
<dbReference type="SUPFAM" id="SSF54909">
    <property type="entry name" value="Dimeric alpha+beta barrel"/>
    <property type="match status" value="1"/>
</dbReference>
<dbReference type="Proteomes" id="UP000199034">
    <property type="component" value="Unassembled WGS sequence"/>
</dbReference>
<proteinExistence type="inferred from homology"/>
<comment type="similarity">
    <text evidence="1">Belongs to the YciI family.</text>
</comment>
<dbReference type="InterPro" id="IPR011008">
    <property type="entry name" value="Dimeric_a/b-barrel"/>
</dbReference>
<protein>
    <submittedName>
        <fullName evidence="3">Uncharacterized conserved protein</fullName>
    </submittedName>
</protein>
<dbReference type="Gene3D" id="3.30.70.1060">
    <property type="entry name" value="Dimeric alpha+beta barrel"/>
    <property type="match status" value="1"/>
</dbReference>
<accession>A0A1G6I2T8</accession>
<dbReference type="STRING" id="1045774.SAMN05421872_10137"/>
<evidence type="ECO:0000313" key="4">
    <source>
        <dbReference type="Proteomes" id="UP000199034"/>
    </source>
</evidence>
<gene>
    <name evidence="3" type="ORF">SAMN05421872_10137</name>
</gene>
<dbReference type="InterPro" id="IPR005545">
    <property type="entry name" value="YCII"/>
</dbReference>
<evidence type="ECO:0000256" key="1">
    <source>
        <dbReference type="ARBA" id="ARBA00007689"/>
    </source>
</evidence>
<evidence type="ECO:0000313" key="3">
    <source>
        <dbReference type="EMBL" id="SDC00852.1"/>
    </source>
</evidence>
<reference evidence="4" key="1">
    <citation type="submission" date="2016-10" db="EMBL/GenBank/DDBJ databases">
        <authorList>
            <person name="Varghese N."/>
            <person name="Submissions S."/>
        </authorList>
    </citation>
    <scope>NUCLEOTIDE SEQUENCE [LARGE SCALE GENOMIC DNA]</scope>
    <source>
        <strain evidence="4">CGMCC 4.6858</strain>
    </source>
</reference>